<evidence type="ECO:0000313" key="2">
    <source>
        <dbReference type="Proteomes" id="UP000070529"/>
    </source>
</evidence>
<dbReference type="Proteomes" id="UP000070529">
    <property type="component" value="Unassembled WGS sequence"/>
</dbReference>
<dbReference type="SUPFAM" id="SSF53163">
    <property type="entry name" value="HybD-like"/>
    <property type="match status" value="1"/>
</dbReference>
<organism evidence="1 2">
    <name type="scientific">Enterovibrio coralii</name>
    <dbReference type="NCBI Taxonomy" id="294935"/>
    <lineage>
        <taxon>Bacteria</taxon>
        <taxon>Pseudomonadati</taxon>
        <taxon>Pseudomonadota</taxon>
        <taxon>Gammaproteobacteria</taxon>
        <taxon>Vibrionales</taxon>
        <taxon>Vibrionaceae</taxon>
        <taxon>Enterovibrio</taxon>
    </lineage>
</organism>
<name>A0A135I5B9_9GAMM</name>
<gene>
    <name evidence="1" type="ORF">ATN88_07985</name>
</gene>
<dbReference type="AlphaFoldDB" id="A0A135I5B9"/>
<dbReference type="STRING" id="294935.ATN88_07985"/>
<dbReference type="RefSeq" id="WP_067419179.1">
    <property type="nucleotide sequence ID" value="NZ_LNTY01000050.1"/>
</dbReference>
<dbReference type="PANTHER" id="PTHR30302">
    <property type="entry name" value="HYDROGENASE 1 MATURATION PROTEASE"/>
    <property type="match status" value="1"/>
</dbReference>
<dbReference type="InterPro" id="IPR023430">
    <property type="entry name" value="Pept_HybD-like_dom_sf"/>
</dbReference>
<dbReference type="OrthoDB" id="9808862at2"/>
<dbReference type="GO" id="GO:0008047">
    <property type="term" value="F:enzyme activator activity"/>
    <property type="evidence" value="ECO:0007669"/>
    <property type="project" value="InterPro"/>
</dbReference>
<comment type="caution">
    <text evidence="1">The sequence shown here is derived from an EMBL/GenBank/DDBJ whole genome shotgun (WGS) entry which is preliminary data.</text>
</comment>
<dbReference type="EMBL" id="LNTY01000050">
    <property type="protein sequence ID" value="KXF80597.1"/>
    <property type="molecule type" value="Genomic_DNA"/>
</dbReference>
<evidence type="ECO:0000313" key="1">
    <source>
        <dbReference type="EMBL" id="KXF80597.1"/>
    </source>
</evidence>
<protein>
    <submittedName>
        <fullName evidence="1">Ni/Fe hydrogenase</fullName>
    </submittedName>
</protein>
<reference evidence="1 2" key="1">
    <citation type="submission" date="2015-11" db="EMBL/GenBank/DDBJ databases">
        <title>Genomic Taxonomy of the Vibrionaceae.</title>
        <authorList>
            <person name="Gomez-Gil B."/>
            <person name="Enciso-Ibarra J."/>
        </authorList>
    </citation>
    <scope>NUCLEOTIDE SEQUENCE [LARGE SCALE GENOMIC DNA]</scope>
    <source>
        <strain evidence="1 2">CAIM 912</strain>
    </source>
</reference>
<dbReference type="GO" id="GO:0004175">
    <property type="term" value="F:endopeptidase activity"/>
    <property type="evidence" value="ECO:0007669"/>
    <property type="project" value="TreeGrafter"/>
</dbReference>
<keyword evidence="2" id="KW-1185">Reference proteome</keyword>
<proteinExistence type="predicted"/>
<dbReference type="NCBIfam" id="TIGR00072">
    <property type="entry name" value="hydrog_prot"/>
    <property type="match status" value="1"/>
</dbReference>
<sequence>MKSSDKPLRLSDFDLIYGIGNVGREDDGLGWAFVDAIESMKEINAKLVRHYQLFFEDVDLLRRHQRVLFVDATKEVTTSRYAIESVMPKLDDSFTSHAISVQSIVAMCHQCYQSFPDVWLLTIKGTSWELSLGLTKEADANLKLALEGLLSEGISERKDDVERDKNT</sequence>
<accession>A0A135I5B9</accession>
<dbReference type="InterPro" id="IPR000671">
    <property type="entry name" value="Peptidase_A31"/>
</dbReference>
<dbReference type="PANTHER" id="PTHR30302:SF5">
    <property type="entry name" value="SLR1876 PROTEIN"/>
    <property type="match status" value="1"/>
</dbReference>
<dbReference type="GO" id="GO:0016485">
    <property type="term" value="P:protein processing"/>
    <property type="evidence" value="ECO:0007669"/>
    <property type="project" value="TreeGrafter"/>
</dbReference>
<dbReference type="Gene3D" id="3.40.50.1450">
    <property type="entry name" value="HybD-like"/>
    <property type="match status" value="1"/>
</dbReference>